<dbReference type="EMBL" id="CM044706">
    <property type="protein sequence ID" value="KAI5659461.1"/>
    <property type="molecule type" value="Genomic_DNA"/>
</dbReference>
<reference evidence="2" key="1">
    <citation type="journal article" date="2023" name="Nat. Plants">
        <title>Single-cell RNA sequencing provides a high-resolution roadmap for understanding the multicellular compartmentation of specialized metabolism.</title>
        <authorList>
            <person name="Sun S."/>
            <person name="Shen X."/>
            <person name="Li Y."/>
            <person name="Li Y."/>
            <person name="Wang S."/>
            <person name="Li R."/>
            <person name="Zhang H."/>
            <person name="Shen G."/>
            <person name="Guo B."/>
            <person name="Wei J."/>
            <person name="Xu J."/>
            <person name="St-Pierre B."/>
            <person name="Chen S."/>
            <person name="Sun C."/>
        </authorList>
    </citation>
    <scope>NUCLEOTIDE SEQUENCE [LARGE SCALE GENOMIC DNA]</scope>
</reference>
<sequence>MLGGPSRASPSASTRSLFHTTARRRSVLVFLLRYWRFRHCGDNIQMEVESNPEPSQEPPPKPETQVEPFIPSSVPNTNEHELEGSDEEEEHIKAQAQALRDYQLARDRV</sequence>
<protein>
    <submittedName>
        <fullName evidence="1">Uncharacterized protein</fullName>
    </submittedName>
</protein>
<organism evidence="1 2">
    <name type="scientific">Catharanthus roseus</name>
    <name type="common">Madagascar periwinkle</name>
    <name type="synonym">Vinca rosea</name>
    <dbReference type="NCBI Taxonomy" id="4058"/>
    <lineage>
        <taxon>Eukaryota</taxon>
        <taxon>Viridiplantae</taxon>
        <taxon>Streptophyta</taxon>
        <taxon>Embryophyta</taxon>
        <taxon>Tracheophyta</taxon>
        <taxon>Spermatophyta</taxon>
        <taxon>Magnoliopsida</taxon>
        <taxon>eudicotyledons</taxon>
        <taxon>Gunneridae</taxon>
        <taxon>Pentapetalae</taxon>
        <taxon>asterids</taxon>
        <taxon>lamiids</taxon>
        <taxon>Gentianales</taxon>
        <taxon>Apocynaceae</taxon>
        <taxon>Rauvolfioideae</taxon>
        <taxon>Vinceae</taxon>
        <taxon>Catharanthinae</taxon>
        <taxon>Catharanthus</taxon>
    </lineage>
</organism>
<evidence type="ECO:0000313" key="1">
    <source>
        <dbReference type="EMBL" id="KAI5659461.1"/>
    </source>
</evidence>
<proteinExistence type="predicted"/>
<keyword evidence="2" id="KW-1185">Reference proteome</keyword>
<gene>
    <name evidence="1" type="ORF">M9H77_28254</name>
</gene>
<evidence type="ECO:0000313" key="2">
    <source>
        <dbReference type="Proteomes" id="UP001060085"/>
    </source>
</evidence>
<comment type="caution">
    <text evidence="1">The sequence shown here is derived from an EMBL/GenBank/DDBJ whole genome shotgun (WGS) entry which is preliminary data.</text>
</comment>
<name>A0ACC0AIY2_CATRO</name>
<accession>A0ACC0AIY2</accession>
<dbReference type="Proteomes" id="UP001060085">
    <property type="component" value="Linkage Group LG06"/>
</dbReference>